<dbReference type="GO" id="GO:0004653">
    <property type="term" value="F:polypeptide N-acetylgalactosaminyltransferase activity"/>
    <property type="evidence" value="ECO:0007669"/>
    <property type="project" value="TreeGrafter"/>
</dbReference>
<feature type="transmembrane region" description="Helical" evidence="2">
    <location>
        <begin position="53"/>
        <end position="72"/>
    </location>
</feature>
<keyword evidence="2" id="KW-1133">Transmembrane helix</keyword>
<dbReference type="EMBL" id="CAJNDS010000669">
    <property type="protein sequence ID" value="CAE7226994.1"/>
    <property type="molecule type" value="Genomic_DNA"/>
</dbReference>
<dbReference type="SUPFAM" id="SSF53448">
    <property type="entry name" value="Nucleotide-diphospho-sugar transferases"/>
    <property type="match status" value="1"/>
</dbReference>
<feature type="domain" description="Glycosyltransferase 2-like" evidence="3">
    <location>
        <begin position="146"/>
        <end position="303"/>
    </location>
</feature>
<dbReference type="InterPro" id="IPR001173">
    <property type="entry name" value="Glyco_trans_2-like"/>
</dbReference>
<dbReference type="PANTHER" id="PTHR11675:SF126">
    <property type="entry name" value="RICIN B LECTIN DOMAIN-CONTAINING PROTEIN"/>
    <property type="match status" value="1"/>
</dbReference>
<dbReference type="InterPro" id="IPR035992">
    <property type="entry name" value="Ricin_B-like_lectins"/>
</dbReference>
<dbReference type="Gene3D" id="3.90.550.10">
    <property type="entry name" value="Spore Coat Polysaccharide Biosynthesis Protein SpsA, Chain A"/>
    <property type="match status" value="1"/>
</dbReference>
<protein>
    <submittedName>
        <fullName evidence="4">Gly-6 protein</fullName>
    </submittedName>
</protein>
<keyword evidence="2" id="KW-0472">Membrane</keyword>
<evidence type="ECO:0000256" key="1">
    <source>
        <dbReference type="ARBA" id="ARBA00023157"/>
    </source>
</evidence>
<feature type="transmembrane region" description="Helical" evidence="2">
    <location>
        <begin position="79"/>
        <end position="98"/>
    </location>
</feature>
<dbReference type="GO" id="GO:0005794">
    <property type="term" value="C:Golgi apparatus"/>
    <property type="evidence" value="ECO:0007669"/>
    <property type="project" value="TreeGrafter"/>
</dbReference>
<dbReference type="Proteomes" id="UP000604046">
    <property type="component" value="Unassembled WGS sequence"/>
</dbReference>
<evidence type="ECO:0000256" key="2">
    <source>
        <dbReference type="SAM" id="Phobius"/>
    </source>
</evidence>
<dbReference type="AlphaFoldDB" id="A0A812KDB2"/>
<dbReference type="SUPFAM" id="SSF50370">
    <property type="entry name" value="Ricin B-like lectins"/>
    <property type="match status" value="1"/>
</dbReference>
<feature type="transmembrane region" description="Helical" evidence="2">
    <location>
        <begin position="15"/>
        <end position="33"/>
    </location>
</feature>
<reference evidence="4" key="1">
    <citation type="submission" date="2021-02" db="EMBL/GenBank/DDBJ databases">
        <authorList>
            <person name="Dougan E. K."/>
            <person name="Rhodes N."/>
            <person name="Thang M."/>
            <person name="Chan C."/>
        </authorList>
    </citation>
    <scope>NUCLEOTIDE SEQUENCE</scope>
</reference>
<evidence type="ECO:0000313" key="4">
    <source>
        <dbReference type="EMBL" id="CAE7226994.1"/>
    </source>
</evidence>
<sequence length="656" mass="72966">MAKPRGERSSASQAWIRRCFVCWVAPLVFLLFIPFNMPNMPVDGTEFGLLETVGPPLIGLTATSLLGITLPLCGCASRWFVVVQVVLQIAIIGCFLTFQERTSAAPAAPAAPAKQHTFRDAEAAEEPKVATRFLQPQNQKRSGTMSVVLPCLNEPYAFKTVMSFCNRTPAEVLEEIIVVDDASVPPLVNKLEGVPSQCKLKVLRHNESLGLMIAKQTGGDAASGTYIGFYDCHVAPARNWYKETIELLAAKERRLVVPMIADLDLDTWDEKVHGALTAKCYINFNADFWWYEDESDFIPVISGGLVATTRKWWQDSGGFDPGMRGWGGENTDQSLRAWLCGGDILRARSSHVAHMWRVDSDPRTLSHYHLKHRTDNLARVAAIWFGEFRDKFREGKLDSTLDVSVAVHKLQALQCKPFAYFLHRFRKLYVRGGVLPEHVFRLRLKGTDKCISKSGAVFKLAPCAVASWLHFANMAPPRFPRPSDFERDASLAPSSSEVVCGGHTAPSCAECPRQHGEEWCHVDCKWVFGSCVPAVKSGPSSLNDSNISNTSRPFSGIRLWNSIECFDRLDPTGPIVYFCDITGNNQNQQYLLDTQGLIRHSSGRCVSVNPKATQLAAHPCDGARGWEVIERFVPAETQRYQAAVARYQLREDSPDS</sequence>
<evidence type="ECO:0000313" key="5">
    <source>
        <dbReference type="Proteomes" id="UP000604046"/>
    </source>
</evidence>
<gene>
    <name evidence="4" type="primary">gly-6</name>
    <name evidence="4" type="ORF">SNAT2548_LOCUS8904</name>
</gene>
<dbReference type="OrthoDB" id="416652at2759"/>
<keyword evidence="5" id="KW-1185">Reference proteome</keyword>
<keyword evidence="2" id="KW-0812">Transmembrane</keyword>
<dbReference type="InterPro" id="IPR029044">
    <property type="entry name" value="Nucleotide-diphossugar_trans"/>
</dbReference>
<proteinExistence type="predicted"/>
<dbReference type="GO" id="GO:0006493">
    <property type="term" value="P:protein O-linked glycosylation"/>
    <property type="evidence" value="ECO:0007669"/>
    <property type="project" value="TreeGrafter"/>
</dbReference>
<dbReference type="PANTHER" id="PTHR11675">
    <property type="entry name" value="N-ACETYLGALACTOSAMINYLTRANSFERASE"/>
    <property type="match status" value="1"/>
</dbReference>
<comment type="caution">
    <text evidence="4">The sequence shown here is derived from an EMBL/GenBank/DDBJ whole genome shotgun (WGS) entry which is preliminary data.</text>
</comment>
<accession>A0A812KDB2</accession>
<evidence type="ECO:0000259" key="3">
    <source>
        <dbReference type="Pfam" id="PF00535"/>
    </source>
</evidence>
<keyword evidence="1" id="KW-1015">Disulfide bond</keyword>
<dbReference type="Pfam" id="PF00535">
    <property type="entry name" value="Glycos_transf_2"/>
    <property type="match status" value="1"/>
</dbReference>
<name>A0A812KDB2_9DINO</name>
<organism evidence="4 5">
    <name type="scientific">Symbiodinium natans</name>
    <dbReference type="NCBI Taxonomy" id="878477"/>
    <lineage>
        <taxon>Eukaryota</taxon>
        <taxon>Sar</taxon>
        <taxon>Alveolata</taxon>
        <taxon>Dinophyceae</taxon>
        <taxon>Suessiales</taxon>
        <taxon>Symbiodiniaceae</taxon>
        <taxon>Symbiodinium</taxon>
    </lineage>
</organism>